<proteinExistence type="inferred from homology"/>
<dbReference type="RefSeq" id="XP_014676788.1">
    <property type="nucleotide sequence ID" value="XM_014821302.1"/>
</dbReference>
<comment type="subcellular location">
    <subcellularLocation>
        <location evidence="1">Nucleus</location>
    </subcellularLocation>
</comment>
<keyword evidence="3" id="KW-0540">Nuclease</keyword>
<evidence type="ECO:0000256" key="11">
    <source>
        <dbReference type="ARBA" id="ARBA00039759"/>
    </source>
</evidence>
<dbReference type="Gene3D" id="3.40.50.12650">
    <property type="match status" value="1"/>
</dbReference>
<name>A0ABM1EX67_PRICU</name>
<evidence type="ECO:0000259" key="14">
    <source>
        <dbReference type="Pfam" id="PF07522"/>
    </source>
</evidence>
<evidence type="ECO:0000256" key="5">
    <source>
        <dbReference type="ARBA" id="ARBA00022763"/>
    </source>
</evidence>
<keyword evidence="6" id="KW-0378">Hydrolase</keyword>
<evidence type="ECO:0000256" key="10">
    <source>
        <dbReference type="ARBA" id="ARBA00023242"/>
    </source>
</evidence>
<evidence type="ECO:0000256" key="4">
    <source>
        <dbReference type="ARBA" id="ARBA00022759"/>
    </source>
</evidence>
<keyword evidence="4" id="KW-0255">Endonuclease</keyword>
<feature type="domain" description="DNA repair metallo-beta-lactamase" evidence="14">
    <location>
        <begin position="241"/>
        <end position="340"/>
    </location>
</feature>
<dbReference type="Proteomes" id="UP000695022">
    <property type="component" value="Unplaced"/>
</dbReference>
<evidence type="ECO:0000256" key="13">
    <source>
        <dbReference type="SAM" id="MobiDB-lite"/>
    </source>
</evidence>
<dbReference type="Gene3D" id="3.60.15.10">
    <property type="entry name" value="Ribonuclease Z/Hydroxyacylglutathione hydrolase-like"/>
    <property type="match status" value="1"/>
</dbReference>
<comment type="similarity">
    <text evidence="2">Belongs to the DNA repair metallo-beta-lactamase (DRMBL) family.</text>
</comment>
<feature type="non-terminal residue" evidence="16">
    <location>
        <position position="461"/>
    </location>
</feature>
<reference evidence="16" key="1">
    <citation type="submission" date="2025-08" db="UniProtKB">
        <authorList>
            <consortium name="RefSeq"/>
        </authorList>
    </citation>
    <scope>IDENTIFICATION</scope>
</reference>
<accession>A0ABM1EX67</accession>
<dbReference type="SUPFAM" id="SSF56281">
    <property type="entry name" value="Metallo-hydrolase/oxidoreductase"/>
    <property type="match status" value="1"/>
</dbReference>
<evidence type="ECO:0000256" key="7">
    <source>
        <dbReference type="ARBA" id="ARBA00022839"/>
    </source>
</evidence>
<dbReference type="PANTHER" id="PTHR23240">
    <property type="entry name" value="DNA CROSS-LINK REPAIR PROTEIN PSO2/SNM1-RELATED"/>
    <property type="match status" value="1"/>
</dbReference>
<evidence type="ECO:0000256" key="12">
    <source>
        <dbReference type="ARBA" id="ARBA00042677"/>
    </source>
</evidence>
<evidence type="ECO:0000256" key="8">
    <source>
        <dbReference type="ARBA" id="ARBA00023172"/>
    </source>
</evidence>
<evidence type="ECO:0000256" key="1">
    <source>
        <dbReference type="ARBA" id="ARBA00004123"/>
    </source>
</evidence>
<evidence type="ECO:0000256" key="9">
    <source>
        <dbReference type="ARBA" id="ARBA00023204"/>
    </source>
</evidence>
<keyword evidence="7" id="KW-0269">Exonuclease</keyword>
<keyword evidence="8" id="KW-0233">DNA recombination</keyword>
<dbReference type="InterPro" id="IPR011084">
    <property type="entry name" value="DRMBL"/>
</dbReference>
<sequence length="461" mass="52166">MSSFQGRMREYPFLSIDRFDGENLKSSAFFLSHCHTDHMVGLGEQCFYEQIKFRKDVKLYASDVTKRLLASARKWKYIAKCIEVLPVGEPTTIRVTMNHTAKVEELTVTLLPAGHCPGSTMFLFEGSTGTALYTGDFRLHCGDVARIRHLHDGDRVKDIESLYVDTTFCIPEATHIATRDESTAAIFSLVERWITQSKRHLVWLNCKSQYGYESLFIDLHRRFGMKVHVCRWQLEKYSEVPEIQGALTTDRQSTQIHTCKVPPKFTCCRRDDGGATVRVMVVKPSMMWFAQHVSVAEVVRSSPARDRHRVCFSSHASYAEIRDMVRHLRPRNVHPNVVPCGSTLEQVKKRLEDFKKDLESSCHDTGDEDGGPDYGTLGTLQNHVRILPSDGETSNSLTFDETPPQVEQEVAPSEIQYEGFKMICTPTKCGGGRDDSQSSGEQQSQATYISDSDSEEEEAAE</sequence>
<keyword evidence="10" id="KW-0539">Nucleus</keyword>
<feature type="region of interest" description="Disordered" evidence="13">
    <location>
        <begin position="426"/>
        <end position="461"/>
    </location>
</feature>
<evidence type="ECO:0000313" key="16">
    <source>
        <dbReference type="RefSeq" id="XP_014676788.1"/>
    </source>
</evidence>
<keyword evidence="15" id="KW-1185">Reference proteome</keyword>
<keyword evidence="9" id="KW-0234">DNA repair</keyword>
<dbReference type="InterPro" id="IPR036866">
    <property type="entry name" value="RibonucZ/Hydroxyglut_hydro"/>
</dbReference>
<dbReference type="Pfam" id="PF07522">
    <property type="entry name" value="DRMBL"/>
    <property type="match status" value="1"/>
</dbReference>
<gene>
    <name evidence="16" type="primary">LOC106816680</name>
</gene>
<evidence type="ECO:0000256" key="6">
    <source>
        <dbReference type="ARBA" id="ARBA00022801"/>
    </source>
</evidence>
<dbReference type="PANTHER" id="PTHR23240:SF8">
    <property type="entry name" value="PROTEIN ARTEMIS"/>
    <property type="match status" value="1"/>
</dbReference>
<evidence type="ECO:0000256" key="3">
    <source>
        <dbReference type="ARBA" id="ARBA00022722"/>
    </source>
</evidence>
<feature type="compositionally biased region" description="Acidic residues" evidence="13">
    <location>
        <begin position="452"/>
        <end position="461"/>
    </location>
</feature>
<organism evidence="15 16">
    <name type="scientific">Priapulus caudatus</name>
    <name type="common">Priapulid worm</name>
    <dbReference type="NCBI Taxonomy" id="37621"/>
    <lineage>
        <taxon>Eukaryota</taxon>
        <taxon>Metazoa</taxon>
        <taxon>Ecdysozoa</taxon>
        <taxon>Scalidophora</taxon>
        <taxon>Priapulida</taxon>
        <taxon>Priapulimorpha</taxon>
        <taxon>Priapulimorphida</taxon>
        <taxon>Priapulidae</taxon>
        <taxon>Priapulus</taxon>
    </lineage>
</organism>
<protein>
    <recommendedName>
        <fullName evidence="11">Protein artemis</fullName>
    </recommendedName>
    <alternativeName>
        <fullName evidence="12">DNA cross-link repair 1C protein</fullName>
    </alternativeName>
</protein>
<evidence type="ECO:0000256" key="2">
    <source>
        <dbReference type="ARBA" id="ARBA00010304"/>
    </source>
</evidence>
<keyword evidence="5" id="KW-0227">DNA damage</keyword>
<dbReference type="GeneID" id="106816680"/>
<evidence type="ECO:0000313" key="15">
    <source>
        <dbReference type="Proteomes" id="UP000695022"/>
    </source>
</evidence>